<evidence type="ECO:0000259" key="1">
    <source>
        <dbReference type="PROSITE" id="PS51186"/>
    </source>
</evidence>
<dbReference type="PROSITE" id="PS51186">
    <property type="entry name" value="GNAT"/>
    <property type="match status" value="1"/>
</dbReference>
<gene>
    <name evidence="2" type="ORF">FU658_00125</name>
</gene>
<dbReference type="RefSeq" id="WP_147890257.1">
    <property type="nucleotide sequence ID" value="NZ_VRTS01000001.1"/>
</dbReference>
<dbReference type="GO" id="GO:0016747">
    <property type="term" value="F:acyltransferase activity, transferring groups other than amino-acyl groups"/>
    <property type="evidence" value="ECO:0007669"/>
    <property type="project" value="InterPro"/>
</dbReference>
<sequence length="194" mass="22033">MDESKVDRAPVIRKAARIVGDTLVFRDAKVSDAEFILSLRTDSEKSRFLSVTTKDLGAQRAWLQRYAASEGQAYFIIECENKPIGTVRLYDAQGKSFCWGSWILIDGRPRRAAMESALMVYAYALRHLGFHECHFSVKAGNEKVVSFHERFGANKIIAVEDDLHFVISNERIRFALQSYPEFLSKSVRVEGLHA</sequence>
<dbReference type="InterPro" id="IPR016181">
    <property type="entry name" value="Acyl_CoA_acyltransferase"/>
</dbReference>
<keyword evidence="3" id="KW-1185">Reference proteome</keyword>
<proteinExistence type="predicted"/>
<evidence type="ECO:0000313" key="3">
    <source>
        <dbReference type="Proteomes" id="UP000321248"/>
    </source>
</evidence>
<organism evidence="2 3">
    <name type="scientific">Alkalisalibacterium limincola</name>
    <dbReference type="NCBI Taxonomy" id="2699169"/>
    <lineage>
        <taxon>Bacteria</taxon>
        <taxon>Pseudomonadati</taxon>
        <taxon>Pseudomonadota</taxon>
        <taxon>Gammaproteobacteria</taxon>
        <taxon>Lysobacterales</taxon>
        <taxon>Lysobacteraceae</taxon>
        <taxon>Alkalisalibacterium</taxon>
    </lineage>
</organism>
<dbReference type="SUPFAM" id="SSF55729">
    <property type="entry name" value="Acyl-CoA N-acyltransferases (Nat)"/>
    <property type="match status" value="1"/>
</dbReference>
<protein>
    <submittedName>
        <fullName evidence="2">GNAT family N-acetyltransferase</fullName>
    </submittedName>
</protein>
<evidence type="ECO:0000313" key="2">
    <source>
        <dbReference type="EMBL" id="TXK65585.1"/>
    </source>
</evidence>
<accession>A0A5C8L018</accession>
<feature type="domain" description="N-acetyltransferase" evidence="1">
    <location>
        <begin position="23"/>
        <end position="172"/>
    </location>
</feature>
<dbReference type="Gene3D" id="3.40.630.30">
    <property type="match status" value="1"/>
</dbReference>
<dbReference type="EMBL" id="VRTS01000001">
    <property type="protein sequence ID" value="TXK65585.1"/>
    <property type="molecule type" value="Genomic_DNA"/>
</dbReference>
<dbReference type="Proteomes" id="UP000321248">
    <property type="component" value="Unassembled WGS sequence"/>
</dbReference>
<dbReference type="OrthoDB" id="2049878at2"/>
<name>A0A5C8L018_9GAMM</name>
<reference evidence="2 3" key="1">
    <citation type="submission" date="2019-08" db="EMBL/GenBank/DDBJ databases">
        <authorList>
            <person name="Karlyshev A.V."/>
        </authorList>
    </citation>
    <scope>NUCLEOTIDE SEQUENCE [LARGE SCALE GENOMIC DNA]</scope>
    <source>
        <strain evidence="2 3">Alg18-2.2</strain>
    </source>
</reference>
<dbReference type="InterPro" id="IPR000182">
    <property type="entry name" value="GNAT_dom"/>
</dbReference>
<dbReference type="AlphaFoldDB" id="A0A5C8L018"/>
<dbReference type="PANTHER" id="PTHR43415">
    <property type="entry name" value="SPERMIDINE N(1)-ACETYLTRANSFERASE"/>
    <property type="match status" value="1"/>
</dbReference>
<dbReference type="Pfam" id="PF13302">
    <property type="entry name" value="Acetyltransf_3"/>
    <property type="match status" value="1"/>
</dbReference>
<comment type="caution">
    <text evidence="2">The sequence shown here is derived from an EMBL/GenBank/DDBJ whole genome shotgun (WGS) entry which is preliminary data.</text>
</comment>
<dbReference type="PANTHER" id="PTHR43415:SF3">
    <property type="entry name" value="GNAT-FAMILY ACETYLTRANSFERASE"/>
    <property type="match status" value="1"/>
</dbReference>